<reference evidence="3 4" key="1">
    <citation type="submission" date="2024-06" db="EMBL/GenBank/DDBJ databases">
        <title>Sorghum-associated microbial communities from plants grown in Nebraska, USA.</title>
        <authorList>
            <person name="Schachtman D."/>
        </authorList>
    </citation>
    <scope>NUCLEOTIDE SEQUENCE [LARGE SCALE GENOMIC DNA]</scope>
    <source>
        <strain evidence="3 4">2709</strain>
    </source>
</reference>
<evidence type="ECO:0000256" key="2">
    <source>
        <dbReference type="SAM" id="MobiDB-lite"/>
    </source>
</evidence>
<dbReference type="PANTHER" id="PTHR48207:SF3">
    <property type="entry name" value="SUCCINATE--HYDROXYMETHYLGLUTARATE COA-TRANSFERASE"/>
    <property type="match status" value="1"/>
</dbReference>
<feature type="region of interest" description="Disordered" evidence="2">
    <location>
        <begin position="1"/>
        <end position="20"/>
    </location>
</feature>
<evidence type="ECO:0000256" key="1">
    <source>
        <dbReference type="ARBA" id="ARBA00022679"/>
    </source>
</evidence>
<organism evidence="3 4">
    <name type="scientific">Ottowia thiooxydans</name>
    <dbReference type="NCBI Taxonomy" id="219182"/>
    <lineage>
        <taxon>Bacteria</taxon>
        <taxon>Pseudomonadati</taxon>
        <taxon>Pseudomonadota</taxon>
        <taxon>Betaproteobacteria</taxon>
        <taxon>Burkholderiales</taxon>
        <taxon>Comamonadaceae</taxon>
        <taxon>Ottowia</taxon>
    </lineage>
</organism>
<name>A0ABV2Q355_9BURK</name>
<proteinExistence type="predicted"/>
<accession>A0ABV2Q355</accession>
<dbReference type="InterPro" id="IPR023606">
    <property type="entry name" value="CoA-Trfase_III_dom_1_sf"/>
</dbReference>
<dbReference type="RefSeq" id="WP_354440756.1">
    <property type="nucleotide sequence ID" value="NZ_JBEPSH010000001.1"/>
</dbReference>
<dbReference type="Gene3D" id="3.30.1540.10">
    <property type="entry name" value="formyl-coa transferase, domain 3"/>
    <property type="match status" value="1"/>
</dbReference>
<keyword evidence="4" id="KW-1185">Reference proteome</keyword>
<dbReference type="InterPro" id="IPR003673">
    <property type="entry name" value="CoA-Trfase_fam_III"/>
</dbReference>
<dbReference type="Pfam" id="PF02515">
    <property type="entry name" value="CoA_transf_3"/>
    <property type="match status" value="1"/>
</dbReference>
<dbReference type="Gene3D" id="3.40.50.10540">
    <property type="entry name" value="Crotonobetainyl-coa:carnitine coa-transferase, domain 1"/>
    <property type="match status" value="1"/>
</dbReference>
<comment type="caution">
    <text evidence="3">The sequence shown here is derived from an EMBL/GenBank/DDBJ whole genome shotgun (WGS) entry which is preliminary data.</text>
</comment>
<dbReference type="PANTHER" id="PTHR48207">
    <property type="entry name" value="SUCCINATE--HYDROXYMETHYLGLUTARATE COA-TRANSFERASE"/>
    <property type="match status" value="1"/>
</dbReference>
<dbReference type="Proteomes" id="UP001549320">
    <property type="component" value="Unassembled WGS sequence"/>
</dbReference>
<feature type="compositionally biased region" description="Low complexity" evidence="2">
    <location>
        <begin position="7"/>
        <end position="20"/>
    </location>
</feature>
<gene>
    <name evidence="3" type="ORF">ABIE13_000459</name>
</gene>
<evidence type="ECO:0000313" key="3">
    <source>
        <dbReference type="EMBL" id="MET4575362.1"/>
    </source>
</evidence>
<dbReference type="SUPFAM" id="SSF89796">
    <property type="entry name" value="CoA-transferase family III (CaiB/BaiF)"/>
    <property type="match status" value="1"/>
</dbReference>
<protein>
    <submittedName>
        <fullName evidence="3">Crotonobetainyl-CoA:carnitine CoA-transferase CaiB-like acyl-CoA transferase</fullName>
    </submittedName>
</protein>
<evidence type="ECO:0000313" key="4">
    <source>
        <dbReference type="Proteomes" id="UP001549320"/>
    </source>
</evidence>
<keyword evidence="1" id="KW-0808">Transferase</keyword>
<dbReference type="InterPro" id="IPR050483">
    <property type="entry name" value="CoA-transferase_III_domain"/>
</dbReference>
<sequence>MQQPQQNTTSAKANTNTNTSEGPLAGIRVIDVSRVLAAPFCGQLLADMGADVIKVEGPNGDENRGWAPFNASGESCNFMSVNRGKRGITLNLKTERGREILYEMLAGADVLIHNYLPDVAEVLGIDETLFREKYPHLIVCGISAFGAKGDMRNRPGYDSLLQAFAGIMGFTGERDGQSVRSGVSFVDMTTGVFAYSAILSALMGRVRTGKGSNVRASLLETALGLLSYHGVSWLEAGVLPQKEGSGLWSQVPYQAFQCKDVELVTGALNDATWRRMCQAIGRLDLRDDPTLATNAQRLERRQEVIDIFAETFLQDTAANWTRKLGELGVPVAPMHTVAEALTHEQSLINGMVLNMTDQDGKAIRLLGVPFKVGDTASFARRPPPRLGEHTEHVLREYVSLSTADIAELREQGVI</sequence>
<dbReference type="EMBL" id="JBEPSH010000001">
    <property type="protein sequence ID" value="MET4575362.1"/>
    <property type="molecule type" value="Genomic_DNA"/>
</dbReference>
<dbReference type="InterPro" id="IPR044855">
    <property type="entry name" value="CoA-Trfase_III_dom3_sf"/>
</dbReference>